<dbReference type="Proteomes" id="UP001548590">
    <property type="component" value="Unassembled WGS sequence"/>
</dbReference>
<evidence type="ECO:0000313" key="1">
    <source>
        <dbReference type="EMBL" id="MET1491602.1"/>
    </source>
</evidence>
<dbReference type="InterPro" id="IPR009225">
    <property type="entry name" value="Phage_head_completion_GpL"/>
</dbReference>
<protein>
    <submittedName>
        <fullName evidence="1">Head completion/stabilization protein</fullName>
    </submittedName>
</protein>
<reference evidence="1 2" key="1">
    <citation type="submission" date="2024-07" db="EMBL/GenBank/DDBJ databases">
        <title>Uliginosibacterium paludis KCTC:42655.</title>
        <authorList>
            <person name="Kim M.K."/>
        </authorList>
    </citation>
    <scope>NUCLEOTIDE SEQUENCE [LARGE SCALE GENOMIC DNA]</scope>
    <source>
        <strain evidence="1 2">KCTC 42655</strain>
    </source>
</reference>
<organism evidence="1 2">
    <name type="scientific">Uliginosibacterium paludis</name>
    <dbReference type="NCBI Taxonomy" id="1615952"/>
    <lineage>
        <taxon>Bacteria</taxon>
        <taxon>Pseudomonadati</taxon>
        <taxon>Pseudomonadota</taxon>
        <taxon>Betaproteobacteria</taxon>
        <taxon>Rhodocyclales</taxon>
        <taxon>Zoogloeaceae</taxon>
        <taxon>Uliginosibacterium</taxon>
    </lineage>
</organism>
<name>A0ABV2CUK4_9RHOO</name>
<accession>A0ABV2CUK4</accession>
<gene>
    <name evidence="1" type="ORF">ABVT11_17310</name>
</gene>
<evidence type="ECO:0000313" key="2">
    <source>
        <dbReference type="Proteomes" id="UP001548590"/>
    </source>
</evidence>
<dbReference type="RefSeq" id="WP_345929477.1">
    <property type="nucleotide sequence ID" value="NZ_JBDIVF010000010.1"/>
</dbReference>
<keyword evidence="2" id="KW-1185">Reference proteome</keyword>
<proteinExistence type="predicted"/>
<sequence>MTSPFGAFGSSPIVSVGADPAGAYGAPIRSGNWWPEIDPAAAMAALRIDGNVSAERLRAALVEGMVHAIEQLAQWKIDRLAEGHARLADVPAPEIDGESAHLARFRRAVYGYAAASLAEQYRATDATGAGAQRAELIEAPIEVLRRDARWAISDILGRPRTVVELI</sequence>
<comment type="caution">
    <text evidence="1">The sequence shown here is derived from an EMBL/GenBank/DDBJ whole genome shotgun (WGS) entry which is preliminary data.</text>
</comment>
<dbReference type="EMBL" id="JBEWLZ010000013">
    <property type="protein sequence ID" value="MET1491602.1"/>
    <property type="molecule type" value="Genomic_DNA"/>
</dbReference>
<dbReference type="Pfam" id="PF05926">
    <property type="entry name" value="Phage_GPL"/>
    <property type="match status" value="1"/>
</dbReference>